<dbReference type="GO" id="GO:0016787">
    <property type="term" value="F:hydrolase activity"/>
    <property type="evidence" value="ECO:0007669"/>
    <property type="project" value="UniProtKB-KW"/>
</dbReference>
<protein>
    <submittedName>
        <fullName evidence="4">Amidase signature domain-containing protein</fullName>
    </submittedName>
</protein>
<comment type="caution">
    <text evidence="4">The sequence shown here is derived from an EMBL/GenBank/DDBJ whole genome shotgun (WGS) entry which is preliminary data.</text>
</comment>
<accession>A0AAD4ECV7</accession>
<reference evidence="4" key="1">
    <citation type="journal article" date="2020" name="New Phytol.">
        <title>Comparative genomics reveals dynamic genome evolution in host specialist ectomycorrhizal fungi.</title>
        <authorList>
            <person name="Lofgren L.A."/>
            <person name="Nguyen N.H."/>
            <person name="Vilgalys R."/>
            <person name="Ruytinx J."/>
            <person name="Liao H.L."/>
            <person name="Branco S."/>
            <person name="Kuo A."/>
            <person name="LaButti K."/>
            <person name="Lipzen A."/>
            <person name="Andreopoulos W."/>
            <person name="Pangilinan J."/>
            <person name="Riley R."/>
            <person name="Hundley H."/>
            <person name="Na H."/>
            <person name="Barry K."/>
            <person name="Grigoriev I.V."/>
            <person name="Stajich J.E."/>
            <person name="Kennedy P.G."/>
        </authorList>
    </citation>
    <scope>NUCLEOTIDE SEQUENCE</scope>
    <source>
        <strain evidence="4">FC203</strain>
    </source>
</reference>
<organism evidence="4 5">
    <name type="scientific">Suillus fuscotomentosus</name>
    <dbReference type="NCBI Taxonomy" id="1912939"/>
    <lineage>
        <taxon>Eukaryota</taxon>
        <taxon>Fungi</taxon>
        <taxon>Dikarya</taxon>
        <taxon>Basidiomycota</taxon>
        <taxon>Agaricomycotina</taxon>
        <taxon>Agaricomycetes</taxon>
        <taxon>Agaricomycetidae</taxon>
        <taxon>Boletales</taxon>
        <taxon>Suillineae</taxon>
        <taxon>Suillaceae</taxon>
        <taxon>Suillus</taxon>
    </lineage>
</organism>
<evidence type="ECO:0000259" key="3">
    <source>
        <dbReference type="Pfam" id="PF01425"/>
    </source>
</evidence>
<dbReference type="InterPro" id="IPR036928">
    <property type="entry name" value="AS_sf"/>
</dbReference>
<dbReference type="Gene3D" id="3.90.1300.10">
    <property type="entry name" value="Amidase signature (AS) domain"/>
    <property type="match status" value="1"/>
</dbReference>
<keyword evidence="5" id="KW-1185">Reference proteome</keyword>
<dbReference type="AlphaFoldDB" id="A0AAD4ECV7"/>
<comment type="similarity">
    <text evidence="1">Belongs to the amidase family.</text>
</comment>
<dbReference type="PANTHER" id="PTHR46072">
    <property type="entry name" value="AMIDASE-RELATED-RELATED"/>
    <property type="match status" value="1"/>
</dbReference>
<proteinExistence type="inferred from homology"/>
<dbReference type="Proteomes" id="UP001195769">
    <property type="component" value="Unassembled WGS sequence"/>
</dbReference>
<evidence type="ECO:0000256" key="2">
    <source>
        <dbReference type="ARBA" id="ARBA00022801"/>
    </source>
</evidence>
<dbReference type="GeneID" id="64659829"/>
<keyword evidence="2" id="KW-0378">Hydrolase</keyword>
<evidence type="ECO:0000313" key="5">
    <source>
        <dbReference type="Proteomes" id="UP001195769"/>
    </source>
</evidence>
<gene>
    <name evidence="4" type="ORF">F5891DRAFT_1171104</name>
</gene>
<dbReference type="InterPro" id="IPR023631">
    <property type="entry name" value="Amidase_dom"/>
</dbReference>
<feature type="domain" description="Amidase" evidence="3">
    <location>
        <begin position="58"/>
        <end position="174"/>
    </location>
</feature>
<dbReference type="EMBL" id="JABBWK010000011">
    <property type="protein sequence ID" value="KAG1903817.1"/>
    <property type="molecule type" value="Genomic_DNA"/>
</dbReference>
<sequence>MRSAEQRNSIITSKRNARDKALGFASPYLVNDHDVYTKAMASEIVQRIAKEEWTSSRVLEAYIAQSAMAQAEANCLTEVLYEDARKRAKELDAEFATTKTLRGPFHGVPFSVKDNYQIEGYNTTTGLTAWANNPGKKDACLVAQLRAAGAIIFVKTNVPQTMFAFECSVKMYSIVVADLLVIISRDAMSPVHPVV</sequence>
<evidence type="ECO:0000256" key="1">
    <source>
        <dbReference type="ARBA" id="ARBA00009199"/>
    </source>
</evidence>
<dbReference type="SUPFAM" id="SSF75304">
    <property type="entry name" value="Amidase signature (AS) enzymes"/>
    <property type="match status" value="1"/>
</dbReference>
<evidence type="ECO:0000313" key="4">
    <source>
        <dbReference type="EMBL" id="KAG1903817.1"/>
    </source>
</evidence>
<dbReference type="Pfam" id="PF01425">
    <property type="entry name" value="Amidase"/>
    <property type="match status" value="1"/>
</dbReference>
<dbReference type="PANTHER" id="PTHR46072:SF11">
    <property type="entry name" value="AMIDASE-RELATED"/>
    <property type="match status" value="1"/>
</dbReference>
<name>A0AAD4ECV7_9AGAM</name>
<dbReference type="RefSeq" id="XP_041229392.1">
    <property type="nucleotide sequence ID" value="XM_041365531.1"/>
</dbReference>